<proteinExistence type="predicted"/>
<sequence>MDAPELGQDFGRESRARLASLCLGRTAKLTPVARDQYKRLIAHVRCETNDAARAQLASGLAWVYTRHKADRRALQALEESARNRHLGLWSAPFPEAPWTYRQSHRSPR</sequence>
<protein>
    <submittedName>
        <fullName evidence="5">Thermonuclease family protein</fullName>
    </submittedName>
</protein>
<dbReference type="Pfam" id="PF00565">
    <property type="entry name" value="SNase"/>
    <property type="match status" value="1"/>
</dbReference>
<keyword evidence="3" id="KW-0378">Hydrolase</keyword>
<evidence type="ECO:0000256" key="3">
    <source>
        <dbReference type="ARBA" id="ARBA00022801"/>
    </source>
</evidence>
<evidence type="ECO:0000313" key="5">
    <source>
        <dbReference type="EMBL" id="QNP50397.1"/>
    </source>
</evidence>
<evidence type="ECO:0000256" key="1">
    <source>
        <dbReference type="ARBA" id="ARBA00022722"/>
    </source>
</evidence>
<accession>A0A7H0GQ31</accession>
<dbReference type="AlphaFoldDB" id="A0A7H0GQ31"/>
<dbReference type="SUPFAM" id="SSF50199">
    <property type="entry name" value="Staphylococcal nuclease"/>
    <property type="match status" value="1"/>
</dbReference>
<keyword evidence="1" id="KW-0540">Nuclease</keyword>
<feature type="domain" description="TNase-like" evidence="4">
    <location>
        <begin position="1"/>
        <end position="91"/>
    </location>
</feature>
<dbReference type="KEGG" id="daer:H9K75_04825"/>
<dbReference type="GO" id="GO:0005737">
    <property type="term" value="C:cytoplasm"/>
    <property type="evidence" value="ECO:0007669"/>
    <property type="project" value="TreeGrafter"/>
</dbReference>
<name>A0A7H0GQ31_9BURK</name>
<dbReference type="PANTHER" id="PTHR12302">
    <property type="entry name" value="EBNA2 BINDING PROTEIN P100"/>
    <property type="match status" value="1"/>
</dbReference>
<evidence type="ECO:0000259" key="4">
    <source>
        <dbReference type="PROSITE" id="PS50830"/>
    </source>
</evidence>
<dbReference type="GO" id="GO:0016787">
    <property type="term" value="F:hydrolase activity"/>
    <property type="evidence" value="ECO:0007669"/>
    <property type="project" value="UniProtKB-KW"/>
</dbReference>
<evidence type="ECO:0000256" key="2">
    <source>
        <dbReference type="ARBA" id="ARBA00022759"/>
    </source>
</evidence>
<dbReference type="InterPro" id="IPR016071">
    <property type="entry name" value="Staphylococal_nuclease_OB-fold"/>
</dbReference>
<dbReference type="EMBL" id="CP060783">
    <property type="protein sequence ID" value="QNP50397.1"/>
    <property type="molecule type" value="Genomic_DNA"/>
</dbReference>
<gene>
    <name evidence="5" type="ORF">H9K75_04825</name>
</gene>
<dbReference type="PROSITE" id="PS50830">
    <property type="entry name" value="TNASE_3"/>
    <property type="match status" value="1"/>
</dbReference>
<reference evidence="5 6" key="1">
    <citation type="submission" date="2020-08" db="EMBL/GenBank/DDBJ databases">
        <title>Genome sequence of Diaphorobacter aerolatus KACC 16536T.</title>
        <authorList>
            <person name="Hyun D.-W."/>
            <person name="Bae J.-W."/>
        </authorList>
    </citation>
    <scope>NUCLEOTIDE SEQUENCE [LARGE SCALE GENOMIC DNA]</scope>
    <source>
        <strain evidence="5 6">KACC 16536</strain>
    </source>
</reference>
<dbReference type="Gene3D" id="2.40.50.90">
    <property type="match status" value="1"/>
</dbReference>
<dbReference type="SMART" id="SM00318">
    <property type="entry name" value="SNc"/>
    <property type="match status" value="1"/>
</dbReference>
<dbReference type="Proteomes" id="UP000516028">
    <property type="component" value="Chromosome"/>
</dbReference>
<keyword evidence="6" id="KW-1185">Reference proteome</keyword>
<dbReference type="PANTHER" id="PTHR12302:SF3">
    <property type="entry name" value="SERINE_THREONINE-PROTEIN KINASE 31"/>
    <property type="match status" value="1"/>
</dbReference>
<organism evidence="5 6">
    <name type="scientific">Diaphorobacter aerolatus</name>
    <dbReference type="NCBI Taxonomy" id="1288495"/>
    <lineage>
        <taxon>Bacteria</taxon>
        <taxon>Pseudomonadati</taxon>
        <taxon>Pseudomonadota</taxon>
        <taxon>Betaproteobacteria</taxon>
        <taxon>Burkholderiales</taxon>
        <taxon>Comamonadaceae</taxon>
        <taxon>Diaphorobacter</taxon>
    </lineage>
</organism>
<dbReference type="InterPro" id="IPR035437">
    <property type="entry name" value="SNase_OB-fold_sf"/>
</dbReference>
<evidence type="ECO:0000313" key="6">
    <source>
        <dbReference type="Proteomes" id="UP000516028"/>
    </source>
</evidence>
<dbReference type="GO" id="GO:0004519">
    <property type="term" value="F:endonuclease activity"/>
    <property type="evidence" value="ECO:0007669"/>
    <property type="project" value="UniProtKB-KW"/>
</dbReference>
<keyword evidence="2" id="KW-0255">Endonuclease</keyword>